<feature type="domain" description="Helix-turn-helix" evidence="1">
    <location>
        <begin position="11"/>
        <end position="55"/>
    </location>
</feature>
<dbReference type="Proteomes" id="UP000324701">
    <property type="component" value="Unassembled WGS sequence"/>
</dbReference>
<dbReference type="InterPro" id="IPR041657">
    <property type="entry name" value="HTH_17"/>
</dbReference>
<dbReference type="InterPro" id="IPR010093">
    <property type="entry name" value="SinI_DNA-bd"/>
</dbReference>
<dbReference type="OrthoDB" id="4870800at2"/>
<evidence type="ECO:0000313" key="2">
    <source>
        <dbReference type="EMBL" id="KAA1248765.1"/>
    </source>
</evidence>
<keyword evidence="3" id="KW-1185">Reference proteome</keyword>
<proteinExistence type="predicted"/>
<dbReference type="EMBL" id="VTZN01000132">
    <property type="protein sequence ID" value="KAA1248765.1"/>
    <property type="molecule type" value="Genomic_DNA"/>
</dbReference>
<gene>
    <name evidence="2" type="ORF">F0Q45_18780</name>
</gene>
<dbReference type="GO" id="GO:0003677">
    <property type="term" value="F:DNA binding"/>
    <property type="evidence" value="ECO:0007669"/>
    <property type="project" value="InterPro"/>
</dbReference>
<dbReference type="Pfam" id="PF12728">
    <property type="entry name" value="HTH_17"/>
    <property type="match status" value="1"/>
</dbReference>
<accession>A0A5B1BLM5</accession>
<evidence type="ECO:0000259" key="1">
    <source>
        <dbReference type="Pfam" id="PF12728"/>
    </source>
</evidence>
<protein>
    <submittedName>
        <fullName evidence="2">Helix-turn-helix domain-containing protein</fullName>
    </submittedName>
</protein>
<name>A0A5B1BLM5_MYCSI</name>
<dbReference type="NCBIfam" id="TIGR01764">
    <property type="entry name" value="excise"/>
    <property type="match status" value="1"/>
</dbReference>
<comment type="caution">
    <text evidence="2">The sequence shown here is derived from an EMBL/GenBank/DDBJ whole genome shotgun (WGS) entry which is preliminary data.</text>
</comment>
<dbReference type="RefSeq" id="WP_149655371.1">
    <property type="nucleotide sequence ID" value="NZ_VTZN01000132.1"/>
</dbReference>
<reference evidence="2 3" key="1">
    <citation type="submission" date="2019-09" db="EMBL/GenBank/DDBJ databases">
        <title>Report of infection by Mycobacterium simiae a patient suffering from pulmonary tuberculosis.</title>
        <authorList>
            <person name="Mohanty P.S."/>
            <person name="Bansal A.K."/>
            <person name="Singh H."/>
            <person name="Sharma S."/>
            <person name="Patil S.A."/>
            <person name="Upadhaya P."/>
            <person name="Singh P.K."/>
            <person name="Kumar D."/>
            <person name="Kumar S."/>
            <person name="Singh R.K."/>
            <person name="Chaudhary B."/>
        </authorList>
    </citation>
    <scope>NUCLEOTIDE SEQUENCE [LARGE SCALE GENOMIC DNA]</scope>
    <source>
        <strain evidence="2 3">JAL-560-SIM</strain>
    </source>
</reference>
<dbReference type="AlphaFoldDB" id="A0A5B1BLM5"/>
<organism evidence="2 3">
    <name type="scientific">Mycobacterium simiae</name>
    <name type="common">Mycobacterium habana</name>
    <dbReference type="NCBI Taxonomy" id="1784"/>
    <lineage>
        <taxon>Bacteria</taxon>
        <taxon>Bacillati</taxon>
        <taxon>Actinomycetota</taxon>
        <taxon>Actinomycetes</taxon>
        <taxon>Mycobacteriales</taxon>
        <taxon>Mycobacteriaceae</taxon>
        <taxon>Mycobacterium</taxon>
        <taxon>Mycobacterium simiae complex</taxon>
    </lineage>
</organism>
<sequence>MPVPSLGDPDIVEAAEILNVSKQFIRRRIADKTLDAYRLKGSRLIRIRRESLEAMKVAV</sequence>
<evidence type="ECO:0000313" key="3">
    <source>
        <dbReference type="Proteomes" id="UP000324701"/>
    </source>
</evidence>